<dbReference type="PROSITE" id="PS00855">
    <property type="entry name" value="SPASE_II"/>
    <property type="match status" value="1"/>
</dbReference>
<evidence type="ECO:0000256" key="3">
    <source>
        <dbReference type="ARBA" id="ARBA00022670"/>
    </source>
</evidence>
<comment type="pathway">
    <text evidence="9">Protein modification; lipoprotein biosynthesis (signal peptide cleavage).</text>
</comment>
<dbReference type="EMBL" id="JANKAS010000006">
    <property type="protein sequence ID" value="MCR1898978.1"/>
    <property type="molecule type" value="Genomic_DNA"/>
</dbReference>
<dbReference type="PRINTS" id="PR00781">
    <property type="entry name" value="LIPOSIGPTASE"/>
</dbReference>
<feature type="active site" evidence="9">
    <location>
        <position position="129"/>
    </location>
</feature>
<feature type="active site" evidence="9">
    <location>
        <position position="113"/>
    </location>
</feature>
<dbReference type="GO" id="GO:0004190">
    <property type="term" value="F:aspartic-type endopeptidase activity"/>
    <property type="evidence" value="ECO:0007669"/>
    <property type="project" value="UniProtKB-UniRule"/>
</dbReference>
<dbReference type="PANTHER" id="PTHR33695">
    <property type="entry name" value="LIPOPROTEIN SIGNAL PEPTIDASE"/>
    <property type="match status" value="1"/>
</dbReference>
<evidence type="ECO:0000256" key="10">
    <source>
        <dbReference type="RuleBase" id="RU000594"/>
    </source>
</evidence>
<keyword evidence="3 9" id="KW-0645">Protease</keyword>
<keyword evidence="4 9" id="KW-0812">Transmembrane</keyword>
<evidence type="ECO:0000256" key="1">
    <source>
        <dbReference type="ARBA" id="ARBA00006139"/>
    </source>
</evidence>
<keyword evidence="7 9" id="KW-1133">Transmembrane helix</keyword>
<dbReference type="NCBIfam" id="TIGR00077">
    <property type="entry name" value="lspA"/>
    <property type="match status" value="1"/>
</dbReference>
<dbReference type="EC" id="3.4.23.36" evidence="9"/>
<dbReference type="Proteomes" id="UP001205748">
    <property type="component" value="Unassembled WGS sequence"/>
</dbReference>
<evidence type="ECO:0000256" key="2">
    <source>
        <dbReference type="ARBA" id="ARBA00022475"/>
    </source>
</evidence>
<feature type="transmembrane region" description="Helical" evidence="9">
    <location>
        <begin position="59"/>
        <end position="76"/>
    </location>
</feature>
<comment type="function">
    <text evidence="9 10">This protein specifically catalyzes the removal of signal peptides from prolipoproteins.</text>
</comment>
<comment type="caution">
    <text evidence="12">The sequence shown here is derived from an EMBL/GenBank/DDBJ whole genome shotgun (WGS) entry which is preliminary data.</text>
</comment>
<keyword evidence="2 9" id="KW-1003">Cell membrane</keyword>
<keyword evidence="6 9" id="KW-0378">Hydrolase</keyword>
<evidence type="ECO:0000256" key="4">
    <source>
        <dbReference type="ARBA" id="ARBA00022692"/>
    </source>
</evidence>
<feature type="transmembrane region" description="Helical" evidence="9">
    <location>
        <begin position="85"/>
        <end position="103"/>
    </location>
</feature>
<dbReference type="Pfam" id="PF01252">
    <property type="entry name" value="Peptidase_A8"/>
    <property type="match status" value="1"/>
</dbReference>
<dbReference type="GO" id="GO:0006508">
    <property type="term" value="P:proteolysis"/>
    <property type="evidence" value="ECO:0007669"/>
    <property type="project" value="UniProtKB-KW"/>
</dbReference>
<reference evidence="12" key="1">
    <citation type="submission" date="2022-07" db="EMBL/GenBank/DDBJ databases">
        <title>Enhanced cultured diversity of the mouse gut microbiota enables custom-made synthetic communities.</title>
        <authorList>
            <person name="Afrizal A."/>
        </authorList>
    </citation>
    <scope>NUCLEOTIDE SEQUENCE</scope>
    <source>
        <strain evidence="12">DSM 28593</strain>
    </source>
</reference>
<comment type="catalytic activity">
    <reaction evidence="9 10">
        <text>Release of signal peptides from bacterial membrane prolipoproteins. Hydrolyzes -Xaa-Yaa-Zaa-|-(S,diacylglyceryl)Cys-, in which Xaa is hydrophobic (preferably Leu), and Yaa (Ala or Ser) and Zaa (Gly or Ala) have small, neutral side chains.</text>
        <dbReference type="EC" id="3.4.23.36"/>
    </reaction>
</comment>
<dbReference type="RefSeq" id="WP_257530850.1">
    <property type="nucleotide sequence ID" value="NZ_JANKAS010000006.1"/>
</dbReference>
<dbReference type="InterPro" id="IPR001872">
    <property type="entry name" value="Peptidase_A8"/>
</dbReference>
<keyword evidence="5 9" id="KW-0064">Aspartyl protease</keyword>
<dbReference type="AlphaFoldDB" id="A0AAE3HH22"/>
<accession>A0AAE3HH22</accession>
<dbReference type="HAMAP" id="MF_00161">
    <property type="entry name" value="LspA"/>
    <property type="match status" value="1"/>
</dbReference>
<gene>
    <name evidence="9 12" type="primary">lspA</name>
    <name evidence="12" type="ORF">NSA47_08270</name>
</gene>
<evidence type="ECO:0000256" key="7">
    <source>
        <dbReference type="ARBA" id="ARBA00022989"/>
    </source>
</evidence>
<sequence length="152" mass="17509">MSFFLVIIFIVVLDQVAKYLAVLHIKPIPTYPLIRDVFHLTYVENRGAAFSIFQDKQPFLITVTMLFTLFLIYYLIKTPKNKNTLWFKISLTLIIGGAIGNLIDRIRLNYVIDFFDFRYINFAIFNTADSFVVVGTILLAGILLFGDTQDIL</sequence>
<proteinExistence type="inferred from homology"/>
<comment type="similarity">
    <text evidence="1 9 11">Belongs to the peptidase A8 family.</text>
</comment>
<evidence type="ECO:0000256" key="8">
    <source>
        <dbReference type="ARBA" id="ARBA00023136"/>
    </source>
</evidence>
<evidence type="ECO:0000256" key="11">
    <source>
        <dbReference type="RuleBase" id="RU004181"/>
    </source>
</evidence>
<comment type="subcellular location">
    <subcellularLocation>
        <location evidence="9">Cell membrane</location>
        <topology evidence="9">Multi-pass membrane protein</topology>
    </subcellularLocation>
</comment>
<dbReference type="PANTHER" id="PTHR33695:SF1">
    <property type="entry name" value="LIPOPROTEIN SIGNAL PEPTIDASE"/>
    <property type="match status" value="1"/>
</dbReference>
<evidence type="ECO:0000256" key="5">
    <source>
        <dbReference type="ARBA" id="ARBA00022750"/>
    </source>
</evidence>
<evidence type="ECO:0000256" key="6">
    <source>
        <dbReference type="ARBA" id="ARBA00022801"/>
    </source>
</evidence>
<dbReference type="GO" id="GO:0005886">
    <property type="term" value="C:plasma membrane"/>
    <property type="evidence" value="ECO:0007669"/>
    <property type="project" value="UniProtKB-SubCell"/>
</dbReference>
<evidence type="ECO:0000256" key="9">
    <source>
        <dbReference type="HAMAP-Rule" id="MF_00161"/>
    </source>
</evidence>
<protein>
    <recommendedName>
        <fullName evidence="9">Lipoprotein signal peptidase</fullName>
        <ecNumber evidence="9">3.4.23.36</ecNumber>
    </recommendedName>
    <alternativeName>
        <fullName evidence="9">Prolipoprotein signal peptidase</fullName>
    </alternativeName>
    <alternativeName>
        <fullName evidence="9">Signal peptidase II</fullName>
        <shortName evidence="9">SPase II</shortName>
    </alternativeName>
</protein>
<feature type="transmembrane region" description="Helical" evidence="9">
    <location>
        <begin position="123"/>
        <end position="146"/>
    </location>
</feature>
<comment type="caution">
    <text evidence="9">Lacks conserved residue(s) required for the propagation of feature annotation.</text>
</comment>
<organism evidence="12 13">
    <name type="scientific">Irregularibacter muris</name>
    <dbReference type="NCBI Taxonomy" id="1796619"/>
    <lineage>
        <taxon>Bacteria</taxon>
        <taxon>Bacillati</taxon>
        <taxon>Bacillota</taxon>
        <taxon>Clostridia</taxon>
        <taxon>Eubacteriales</taxon>
        <taxon>Eubacteriaceae</taxon>
        <taxon>Irregularibacter</taxon>
    </lineage>
</organism>
<evidence type="ECO:0000313" key="13">
    <source>
        <dbReference type="Proteomes" id="UP001205748"/>
    </source>
</evidence>
<name>A0AAE3HH22_9FIRM</name>
<keyword evidence="13" id="KW-1185">Reference proteome</keyword>
<evidence type="ECO:0000313" key="12">
    <source>
        <dbReference type="EMBL" id="MCR1898978.1"/>
    </source>
</evidence>
<keyword evidence="8 9" id="KW-0472">Membrane</keyword>